<protein>
    <submittedName>
        <fullName evidence="3">DMT(Drug/metabolite transporter) superfamily permease</fullName>
    </submittedName>
</protein>
<dbReference type="PANTHER" id="PTHR22911">
    <property type="entry name" value="ACYL-MALONYL CONDENSING ENZYME-RELATED"/>
    <property type="match status" value="1"/>
</dbReference>
<proteinExistence type="predicted"/>
<keyword evidence="1" id="KW-0812">Transmembrane</keyword>
<evidence type="ECO:0000313" key="3">
    <source>
        <dbReference type="EMBL" id="CVI63507.1"/>
    </source>
</evidence>
<dbReference type="InterPro" id="IPR000620">
    <property type="entry name" value="EamA_dom"/>
</dbReference>
<evidence type="ECO:0000259" key="2">
    <source>
        <dbReference type="Pfam" id="PF00892"/>
    </source>
</evidence>
<dbReference type="RefSeq" id="WP_080855193.1">
    <property type="nucleotide sequence ID" value="NZ_LT009777.1"/>
</dbReference>
<feature type="transmembrane region" description="Helical" evidence="1">
    <location>
        <begin position="245"/>
        <end position="261"/>
    </location>
</feature>
<feature type="domain" description="EamA" evidence="2">
    <location>
        <begin position="11"/>
        <end position="144"/>
    </location>
</feature>
<dbReference type="EMBL" id="FCNP01000049">
    <property type="protein sequence ID" value="CVI63507.1"/>
    <property type="molecule type" value="Genomic_DNA"/>
</dbReference>
<feature type="domain" description="EamA" evidence="2">
    <location>
        <begin position="159"/>
        <end position="282"/>
    </location>
</feature>
<organism evidence="3 4">
    <name type="scientific">Agrobacterium deltaense NCPPB 1641</name>
    <dbReference type="NCBI Taxonomy" id="1183425"/>
    <lineage>
        <taxon>Bacteria</taxon>
        <taxon>Pseudomonadati</taxon>
        <taxon>Pseudomonadota</taxon>
        <taxon>Alphaproteobacteria</taxon>
        <taxon>Hyphomicrobiales</taxon>
        <taxon>Rhizobiaceae</taxon>
        <taxon>Rhizobium/Agrobacterium group</taxon>
        <taxon>Agrobacterium</taxon>
    </lineage>
</organism>
<dbReference type="AlphaFoldDB" id="A0A1S7U9H0"/>
<gene>
    <name evidence="3" type="ORF">AGR7A_pAt20258</name>
</gene>
<dbReference type="Proteomes" id="UP000192140">
    <property type="component" value="Unassembled WGS sequence"/>
</dbReference>
<dbReference type="PANTHER" id="PTHR22911:SF103">
    <property type="entry name" value="BLR2811 PROTEIN"/>
    <property type="match status" value="1"/>
</dbReference>
<feature type="transmembrane region" description="Helical" evidence="1">
    <location>
        <begin position="153"/>
        <end position="172"/>
    </location>
</feature>
<dbReference type="SUPFAM" id="SSF103481">
    <property type="entry name" value="Multidrug resistance efflux transporter EmrE"/>
    <property type="match status" value="2"/>
</dbReference>
<feature type="transmembrane region" description="Helical" evidence="1">
    <location>
        <begin position="33"/>
        <end position="56"/>
    </location>
</feature>
<dbReference type="Pfam" id="PF00892">
    <property type="entry name" value="EamA"/>
    <property type="match status" value="2"/>
</dbReference>
<keyword evidence="1" id="KW-0472">Membrane</keyword>
<feature type="transmembrane region" description="Helical" evidence="1">
    <location>
        <begin position="129"/>
        <end position="147"/>
    </location>
</feature>
<feature type="transmembrane region" description="Helical" evidence="1">
    <location>
        <begin position="267"/>
        <end position="285"/>
    </location>
</feature>
<keyword evidence="1" id="KW-1133">Transmembrane helix</keyword>
<keyword evidence="4" id="KW-1185">Reference proteome</keyword>
<accession>A0A1S7U9H0</accession>
<feature type="transmembrane region" description="Helical" evidence="1">
    <location>
        <begin position="212"/>
        <end position="233"/>
    </location>
</feature>
<sequence>MHLGLSSRSCGLLFALLSVTVFAIQDGVSKHIGALYPVNFVIMLRFWIFAMFVVMIAGRSKGGVSSAVRTRRPVLQIGRGLLLANQFVVSTYAFAHVGLAQTHAIFASTPLLVACLSVPILGEAVGWRRWGAIGIGFFGVLLIINPVDMKIDASVALPALCAINFALYSTLTRLVAGSDTPATSFFYAGMTGAVVMSIIGPFYWTTIAFADWPWMIALCLSGIAAHYFLIRAYDLLDAVVVQPMSYLQTVLVCIIGVVVYNETMTEVMVIGSTIVVLAGLLTIWGEAKSRPSNQIVLKELAQADPDVETNSRNL</sequence>
<evidence type="ECO:0000313" key="4">
    <source>
        <dbReference type="Proteomes" id="UP000192140"/>
    </source>
</evidence>
<feature type="transmembrane region" description="Helical" evidence="1">
    <location>
        <begin position="184"/>
        <end position="206"/>
    </location>
</feature>
<feature type="transmembrane region" description="Helical" evidence="1">
    <location>
        <begin position="77"/>
        <end position="97"/>
    </location>
</feature>
<evidence type="ECO:0000256" key="1">
    <source>
        <dbReference type="SAM" id="Phobius"/>
    </source>
</evidence>
<dbReference type="GO" id="GO:0016020">
    <property type="term" value="C:membrane"/>
    <property type="evidence" value="ECO:0007669"/>
    <property type="project" value="InterPro"/>
</dbReference>
<name>A0A1S7U9H0_9HYPH</name>
<reference evidence="3" key="1">
    <citation type="submission" date="2016-01" db="EMBL/GenBank/DDBJ databases">
        <authorList>
            <person name="Regsiter A."/>
            <person name="william w."/>
        </authorList>
    </citation>
    <scope>NUCLEOTIDE SEQUENCE</scope>
    <source>
        <strain evidence="3">NCPPB 1641</strain>
    </source>
</reference>
<dbReference type="Gene3D" id="1.10.3730.20">
    <property type="match status" value="1"/>
</dbReference>
<dbReference type="InterPro" id="IPR037185">
    <property type="entry name" value="EmrE-like"/>
</dbReference>
<comment type="caution">
    <text evidence="3">The sequence shown here is derived from an EMBL/GenBank/DDBJ whole genome shotgun (WGS) entry which is preliminary data.</text>
</comment>